<evidence type="ECO:0000256" key="4">
    <source>
        <dbReference type="ARBA" id="ARBA00022475"/>
    </source>
</evidence>
<dbReference type="PRINTS" id="PR01651">
    <property type="entry name" value="SECGEXPORT"/>
</dbReference>
<evidence type="ECO:0000313" key="11">
    <source>
        <dbReference type="EMBL" id="OZM56027.1"/>
    </source>
</evidence>
<comment type="similarity">
    <text evidence="2 10">Belongs to the SecG family.</text>
</comment>
<keyword evidence="5" id="KW-0812">Transmembrane</keyword>
<dbReference type="RefSeq" id="WP_094926298.1">
    <property type="nucleotide sequence ID" value="NZ_NPIA01000009.1"/>
</dbReference>
<keyword evidence="12" id="KW-1185">Reference proteome</keyword>
<dbReference type="EMBL" id="NPIA01000009">
    <property type="protein sequence ID" value="OZM56027.1"/>
    <property type="molecule type" value="Genomic_DNA"/>
</dbReference>
<evidence type="ECO:0000256" key="9">
    <source>
        <dbReference type="ARBA" id="ARBA00023136"/>
    </source>
</evidence>
<dbReference type="GO" id="GO:0009306">
    <property type="term" value="P:protein secretion"/>
    <property type="evidence" value="ECO:0007669"/>
    <property type="project" value="UniProtKB-UniRule"/>
</dbReference>
<comment type="subcellular location">
    <subcellularLocation>
        <location evidence="1 10">Cell membrane</location>
        <topology evidence="1 10">Multi-pass membrane protein</topology>
    </subcellularLocation>
</comment>
<evidence type="ECO:0000313" key="12">
    <source>
        <dbReference type="Proteomes" id="UP000217083"/>
    </source>
</evidence>
<dbReference type="PANTHER" id="PTHR34182">
    <property type="entry name" value="PROTEIN-EXPORT MEMBRANE PROTEIN SECG"/>
    <property type="match status" value="1"/>
</dbReference>
<evidence type="ECO:0000256" key="5">
    <source>
        <dbReference type="ARBA" id="ARBA00022692"/>
    </source>
</evidence>
<dbReference type="Pfam" id="PF03840">
    <property type="entry name" value="SecG"/>
    <property type="match status" value="1"/>
</dbReference>
<keyword evidence="7" id="KW-1133">Transmembrane helix</keyword>
<evidence type="ECO:0000256" key="1">
    <source>
        <dbReference type="ARBA" id="ARBA00004651"/>
    </source>
</evidence>
<dbReference type="GO" id="GO:0015450">
    <property type="term" value="F:protein-transporting ATPase activity"/>
    <property type="evidence" value="ECO:0007669"/>
    <property type="project" value="UniProtKB-UniRule"/>
</dbReference>
<dbReference type="AlphaFoldDB" id="A0A263BRN5"/>
<dbReference type="GO" id="GO:0043952">
    <property type="term" value="P:protein transport by the Sec complex"/>
    <property type="evidence" value="ECO:0007669"/>
    <property type="project" value="TreeGrafter"/>
</dbReference>
<keyword evidence="6 10" id="KW-0653">Protein transport</keyword>
<evidence type="ECO:0000256" key="6">
    <source>
        <dbReference type="ARBA" id="ARBA00022927"/>
    </source>
</evidence>
<accession>A0A263BRN5</accession>
<organism evidence="11 12">
    <name type="scientific">Lottiidibacillus patelloidae</name>
    <dbReference type="NCBI Taxonomy" id="2670334"/>
    <lineage>
        <taxon>Bacteria</taxon>
        <taxon>Bacillati</taxon>
        <taxon>Bacillota</taxon>
        <taxon>Bacilli</taxon>
        <taxon>Bacillales</taxon>
        <taxon>Bacillaceae</taxon>
        <taxon>Lottiidibacillus</taxon>
    </lineage>
</organism>
<comment type="function">
    <text evidence="10">Involved in protein export. Participates in an early event of protein translocation.</text>
</comment>
<proteinExistence type="inferred from homology"/>
<gene>
    <name evidence="11" type="ORF">CIB95_14400</name>
</gene>
<evidence type="ECO:0000256" key="3">
    <source>
        <dbReference type="ARBA" id="ARBA00022448"/>
    </source>
</evidence>
<keyword evidence="4 10" id="KW-1003">Cell membrane</keyword>
<protein>
    <recommendedName>
        <fullName evidence="10">Protein-export membrane protein SecG</fullName>
    </recommendedName>
</protein>
<reference evidence="11 12" key="2">
    <citation type="submission" date="2017-09" db="EMBL/GenBank/DDBJ databases">
        <title>Bacillus patelloidae sp. nov., isolated from the intestinal tract of a marine limpet.</title>
        <authorList>
            <person name="Liu R."/>
            <person name="Dong C."/>
            <person name="Shao Z."/>
        </authorList>
    </citation>
    <scope>NUCLEOTIDE SEQUENCE [LARGE SCALE GENOMIC DNA]</scope>
    <source>
        <strain evidence="11 12">SA5d-4</strain>
    </source>
</reference>
<dbReference type="InterPro" id="IPR004692">
    <property type="entry name" value="SecG"/>
</dbReference>
<dbReference type="GO" id="GO:0005886">
    <property type="term" value="C:plasma membrane"/>
    <property type="evidence" value="ECO:0007669"/>
    <property type="project" value="UniProtKB-SubCell"/>
</dbReference>
<evidence type="ECO:0000256" key="7">
    <source>
        <dbReference type="ARBA" id="ARBA00022989"/>
    </source>
</evidence>
<sequence>MYTLFATLLVIDSLALIAIVLLQSGKSAGLSGAISGGAEQLFGQKKARGIDAVFARVTTVLAVLFFVFAIAVAYFA</sequence>
<keyword evidence="9" id="KW-0472">Membrane</keyword>
<dbReference type="GO" id="GO:0065002">
    <property type="term" value="P:intracellular protein transmembrane transport"/>
    <property type="evidence" value="ECO:0007669"/>
    <property type="project" value="TreeGrafter"/>
</dbReference>
<comment type="caution">
    <text evidence="11">The sequence shown here is derived from an EMBL/GenBank/DDBJ whole genome shotgun (WGS) entry which is preliminary data.</text>
</comment>
<reference evidence="12" key="1">
    <citation type="submission" date="2017-08" db="EMBL/GenBank/DDBJ databases">
        <authorList>
            <person name="Huang Z."/>
        </authorList>
    </citation>
    <scope>NUCLEOTIDE SEQUENCE [LARGE SCALE GENOMIC DNA]</scope>
    <source>
        <strain evidence="12">SA5d-4</strain>
    </source>
</reference>
<evidence type="ECO:0000256" key="2">
    <source>
        <dbReference type="ARBA" id="ARBA00008445"/>
    </source>
</evidence>
<dbReference type="NCBIfam" id="TIGR00810">
    <property type="entry name" value="secG"/>
    <property type="match status" value="1"/>
</dbReference>
<evidence type="ECO:0000256" key="10">
    <source>
        <dbReference type="RuleBase" id="RU365087"/>
    </source>
</evidence>
<evidence type="ECO:0000256" key="8">
    <source>
        <dbReference type="ARBA" id="ARBA00023010"/>
    </source>
</evidence>
<keyword evidence="3 10" id="KW-0813">Transport</keyword>
<dbReference type="PANTHER" id="PTHR34182:SF1">
    <property type="entry name" value="PROTEIN-EXPORT MEMBRANE PROTEIN SECG"/>
    <property type="match status" value="1"/>
</dbReference>
<dbReference type="Proteomes" id="UP000217083">
    <property type="component" value="Unassembled WGS sequence"/>
</dbReference>
<keyword evidence="8 10" id="KW-0811">Translocation</keyword>
<name>A0A263BRN5_9BACI</name>